<evidence type="ECO:0000259" key="17">
    <source>
        <dbReference type="Pfam" id="PF00394"/>
    </source>
</evidence>
<dbReference type="CDD" id="cd13901">
    <property type="entry name" value="CuRO_3_MaLCC_like"/>
    <property type="match status" value="1"/>
</dbReference>
<comment type="similarity">
    <text evidence="5">Belongs to the multicopper oxidase family.</text>
</comment>
<evidence type="ECO:0000256" key="4">
    <source>
        <dbReference type="ARBA" id="ARBA00004613"/>
    </source>
</evidence>
<evidence type="ECO:0000256" key="5">
    <source>
        <dbReference type="ARBA" id="ARBA00010609"/>
    </source>
</evidence>
<dbReference type="GO" id="GO:0005507">
    <property type="term" value="F:copper ion binding"/>
    <property type="evidence" value="ECO:0007669"/>
    <property type="project" value="InterPro"/>
</dbReference>
<dbReference type="FunFam" id="2.60.40.420:FF:000046">
    <property type="entry name" value="Multicopper oxidase"/>
    <property type="match status" value="1"/>
</dbReference>
<protein>
    <recommendedName>
        <fullName evidence="6">laccase</fullName>
        <ecNumber evidence="6">1.10.3.2</ecNumber>
    </recommendedName>
</protein>
<name>A0A3D8T905_9HELO</name>
<reference evidence="20 21" key="1">
    <citation type="journal article" date="2018" name="IMA Fungus">
        <title>IMA Genome-F 9: Draft genome sequence of Annulohypoxylon stygium, Aspergillus mulundensis, Berkeleyomyces basicola (syn. Thielaviopsis basicola), Ceratocystis smalleyi, two Cercospora beticola strains, Coleophoma cylindrospora, Fusarium fracticaudum, Phialophora cf. hyalina, and Morchella septimelata.</title>
        <authorList>
            <person name="Wingfield B.D."/>
            <person name="Bills G.F."/>
            <person name="Dong Y."/>
            <person name="Huang W."/>
            <person name="Nel W.J."/>
            <person name="Swalarsk-Parry B.S."/>
            <person name="Vaghefi N."/>
            <person name="Wilken P.M."/>
            <person name="An Z."/>
            <person name="de Beer Z.W."/>
            <person name="De Vos L."/>
            <person name="Chen L."/>
            <person name="Duong T.A."/>
            <person name="Gao Y."/>
            <person name="Hammerbacher A."/>
            <person name="Kikkert J.R."/>
            <person name="Li Y."/>
            <person name="Li H."/>
            <person name="Li K."/>
            <person name="Li Q."/>
            <person name="Liu X."/>
            <person name="Ma X."/>
            <person name="Naidoo K."/>
            <person name="Pethybridge S.J."/>
            <person name="Sun J."/>
            <person name="Steenkamp E.T."/>
            <person name="van der Nest M.A."/>
            <person name="van Wyk S."/>
            <person name="Wingfield M.J."/>
            <person name="Xiong C."/>
            <person name="Yue Q."/>
            <person name="Zhang X."/>
        </authorList>
    </citation>
    <scope>NUCLEOTIDE SEQUENCE [LARGE SCALE GENOMIC DNA]</scope>
    <source>
        <strain evidence="20 21">BP5796</strain>
    </source>
</reference>
<gene>
    <name evidence="20" type="ORF">BP5796_00812</name>
</gene>
<keyword evidence="9 16" id="KW-0732">Signal</keyword>
<dbReference type="OrthoDB" id="2121828at2759"/>
<evidence type="ECO:0000313" key="20">
    <source>
        <dbReference type="EMBL" id="RDW95049.1"/>
    </source>
</evidence>
<evidence type="ECO:0000259" key="18">
    <source>
        <dbReference type="Pfam" id="PF07731"/>
    </source>
</evidence>
<comment type="caution">
    <text evidence="20">The sequence shown here is derived from an EMBL/GenBank/DDBJ whole genome shotgun (WGS) entry which is preliminary data.</text>
</comment>
<dbReference type="Pfam" id="PF00394">
    <property type="entry name" value="Cu-oxidase"/>
    <property type="match status" value="1"/>
</dbReference>
<keyword evidence="10" id="KW-0677">Repeat</keyword>
<dbReference type="InterPro" id="IPR011707">
    <property type="entry name" value="Cu-oxidase-like_N"/>
</dbReference>
<evidence type="ECO:0000256" key="2">
    <source>
        <dbReference type="ARBA" id="ARBA00001935"/>
    </source>
</evidence>
<comment type="catalytic activity">
    <reaction evidence="1">
        <text>4 hydroquinone + O2 = 4 benzosemiquinone + 2 H2O</text>
        <dbReference type="Rhea" id="RHEA:11276"/>
        <dbReference type="ChEBI" id="CHEBI:15377"/>
        <dbReference type="ChEBI" id="CHEBI:15379"/>
        <dbReference type="ChEBI" id="CHEBI:17594"/>
        <dbReference type="ChEBI" id="CHEBI:17977"/>
        <dbReference type="EC" id="1.10.3.2"/>
    </reaction>
</comment>
<dbReference type="Pfam" id="PF07731">
    <property type="entry name" value="Cu-oxidase_2"/>
    <property type="match status" value="1"/>
</dbReference>
<sequence length="573" mass="62277">MFFSTLICSSLIGSSLAAVLPRHEPRAVATASPGCTNGPNSRQCWTDDFSIATDSETSWPVTGKTVSYHLEITNTTLAPDGTPKMMMAINGQYPGPTIEANWGDTVSVTIQNSMQDNGTTMHWHGIPQTGTNNMDGVSGITECPIPPGGSRTYTFLANQHGTTWYHSHLSAQYGDGVVGPMVIHGPATADYDIDLGALPFSDLYYPSAWEAAWSSETQGPPTADNAVINGTNMNAAGTAGAYNKVTLKKGKKYRLRLVNMSLDNHFKVSLDGHQFTVIEADFVPINPYQADWLFMGIGQRYDVVFTADKDINSYWFRAEVQNGCGTNANNGKILSIFSYEGANSTTPTTIGSNYTQSCTDETQLVPYYAKNVPKDQFINARTLNVGGPTKVAATNTSASLFEWSLDGEPISVDWQKPTLQYVKDGDQNYTNELCVIELPDADAWSFWVIQSPVTFAVPHPIHLHGHDFFILGSGSGNFTSVGSDALNFQNPPRRDVAMLPGAGWLVIAFLTDNPGAWLMHCHIAWHVGEGFAVQFLERAGDIPSTVDLSGLDSCAAWDAWYPTSPYKKDDSGL</sequence>
<evidence type="ECO:0000256" key="10">
    <source>
        <dbReference type="ARBA" id="ARBA00022737"/>
    </source>
</evidence>
<dbReference type="SUPFAM" id="SSF49503">
    <property type="entry name" value="Cupredoxins"/>
    <property type="match status" value="3"/>
</dbReference>
<keyword evidence="7" id="KW-0964">Secreted</keyword>
<evidence type="ECO:0000256" key="13">
    <source>
        <dbReference type="ARBA" id="ARBA00023157"/>
    </source>
</evidence>
<dbReference type="GO" id="GO:0046274">
    <property type="term" value="P:lignin catabolic process"/>
    <property type="evidence" value="ECO:0007669"/>
    <property type="project" value="UniProtKB-KW"/>
</dbReference>
<evidence type="ECO:0000256" key="14">
    <source>
        <dbReference type="ARBA" id="ARBA00023180"/>
    </source>
</evidence>
<dbReference type="CDD" id="cd13854">
    <property type="entry name" value="CuRO_1_MaLCC_like"/>
    <property type="match status" value="1"/>
</dbReference>
<feature type="chain" id="PRO_5017535954" description="laccase" evidence="16">
    <location>
        <begin position="18"/>
        <end position="573"/>
    </location>
</feature>
<keyword evidence="13" id="KW-1015">Disulfide bond</keyword>
<keyword evidence="12" id="KW-0186">Copper</keyword>
<keyword evidence="8" id="KW-0479">Metal-binding</keyword>
<evidence type="ECO:0000256" key="1">
    <source>
        <dbReference type="ARBA" id="ARBA00000349"/>
    </source>
</evidence>
<dbReference type="AlphaFoldDB" id="A0A3D8T905"/>
<dbReference type="EMBL" id="PDLN01000001">
    <property type="protein sequence ID" value="RDW95049.1"/>
    <property type="molecule type" value="Genomic_DNA"/>
</dbReference>
<dbReference type="Pfam" id="PF07732">
    <property type="entry name" value="Cu-oxidase_3"/>
    <property type="match status" value="1"/>
</dbReference>
<evidence type="ECO:0000256" key="9">
    <source>
        <dbReference type="ARBA" id="ARBA00022729"/>
    </source>
</evidence>
<feature type="domain" description="Plastocyanin-like" evidence="19">
    <location>
        <begin position="72"/>
        <end position="186"/>
    </location>
</feature>
<dbReference type="InterPro" id="IPR008972">
    <property type="entry name" value="Cupredoxin"/>
</dbReference>
<feature type="domain" description="Plastocyanin-like" evidence="17">
    <location>
        <begin position="201"/>
        <end position="342"/>
    </location>
</feature>
<accession>A0A3D8T905</accession>
<evidence type="ECO:0000256" key="12">
    <source>
        <dbReference type="ARBA" id="ARBA00023008"/>
    </source>
</evidence>
<dbReference type="InterPro" id="IPR011706">
    <property type="entry name" value="Cu-oxidase_C"/>
</dbReference>
<keyword evidence="11" id="KW-0560">Oxidoreductase</keyword>
<dbReference type="PANTHER" id="PTHR11709">
    <property type="entry name" value="MULTI-COPPER OXIDASE"/>
    <property type="match status" value="1"/>
</dbReference>
<evidence type="ECO:0000256" key="15">
    <source>
        <dbReference type="ARBA" id="ARBA00023185"/>
    </source>
</evidence>
<comment type="subcellular location">
    <subcellularLocation>
        <location evidence="4">Secreted</location>
    </subcellularLocation>
</comment>
<dbReference type="CDD" id="cd13880">
    <property type="entry name" value="CuRO_2_MaLCC_like"/>
    <property type="match status" value="1"/>
</dbReference>
<evidence type="ECO:0000256" key="6">
    <source>
        <dbReference type="ARBA" id="ARBA00012297"/>
    </source>
</evidence>
<dbReference type="EC" id="1.10.3.2" evidence="6"/>
<dbReference type="GO" id="GO:0052716">
    <property type="term" value="F:hydroquinone:oxygen oxidoreductase activity"/>
    <property type="evidence" value="ECO:0007669"/>
    <property type="project" value="UniProtKB-EC"/>
</dbReference>
<dbReference type="InterPro" id="IPR001117">
    <property type="entry name" value="Cu-oxidase_2nd"/>
</dbReference>
<evidence type="ECO:0000313" key="21">
    <source>
        <dbReference type="Proteomes" id="UP000256328"/>
    </source>
</evidence>
<organism evidence="20 21">
    <name type="scientific">Coleophoma crateriformis</name>
    <dbReference type="NCBI Taxonomy" id="565419"/>
    <lineage>
        <taxon>Eukaryota</taxon>
        <taxon>Fungi</taxon>
        <taxon>Dikarya</taxon>
        <taxon>Ascomycota</taxon>
        <taxon>Pezizomycotina</taxon>
        <taxon>Leotiomycetes</taxon>
        <taxon>Helotiales</taxon>
        <taxon>Dermateaceae</taxon>
        <taxon>Coleophoma</taxon>
    </lineage>
</organism>
<dbReference type="Proteomes" id="UP000256328">
    <property type="component" value="Unassembled WGS sequence"/>
</dbReference>
<dbReference type="InterPro" id="IPR045087">
    <property type="entry name" value="Cu-oxidase_fam"/>
</dbReference>
<dbReference type="PANTHER" id="PTHR11709:SF87">
    <property type="entry name" value="LACCASE"/>
    <property type="match status" value="1"/>
</dbReference>
<keyword evidence="21" id="KW-1185">Reference proteome</keyword>
<evidence type="ECO:0000256" key="11">
    <source>
        <dbReference type="ARBA" id="ARBA00023002"/>
    </source>
</evidence>
<evidence type="ECO:0000259" key="19">
    <source>
        <dbReference type="Pfam" id="PF07732"/>
    </source>
</evidence>
<evidence type="ECO:0000256" key="3">
    <source>
        <dbReference type="ARBA" id="ARBA00002075"/>
    </source>
</evidence>
<feature type="domain" description="Plastocyanin-like" evidence="18">
    <location>
        <begin position="412"/>
        <end position="539"/>
    </location>
</feature>
<comment type="function">
    <text evidence="3">Lignin degradation and detoxification of lignin-derived products.</text>
</comment>
<feature type="signal peptide" evidence="16">
    <location>
        <begin position="1"/>
        <end position="17"/>
    </location>
</feature>
<proteinExistence type="inferred from homology"/>
<dbReference type="FunFam" id="2.60.40.420:FF:000021">
    <property type="entry name" value="Extracellular dihydrogeodin oxidase/laccase"/>
    <property type="match status" value="1"/>
</dbReference>
<keyword evidence="15" id="KW-0439">Lignin degradation</keyword>
<evidence type="ECO:0000256" key="16">
    <source>
        <dbReference type="SAM" id="SignalP"/>
    </source>
</evidence>
<comment type="cofactor">
    <cofactor evidence="2">
        <name>Cu cation</name>
        <dbReference type="ChEBI" id="CHEBI:23378"/>
    </cofactor>
</comment>
<dbReference type="FunFam" id="2.60.40.420:FF:000038">
    <property type="entry name" value="Extracellular dihydrogeodin oxidase/laccase"/>
    <property type="match status" value="1"/>
</dbReference>
<keyword evidence="14" id="KW-0325">Glycoprotein</keyword>
<evidence type="ECO:0000256" key="8">
    <source>
        <dbReference type="ARBA" id="ARBA00022723"/>
    </source>
</evidence>
<evidence type="ECO:0000256" key="7">
    <source>
        <dbReference type="ARBA" id="ARBA00022525"/>
    </source>
</evidence>
<dbReference type="Gene3D" id="2.60.40.420">
    <property type="entry name" value="Cupredoxins - blue copper proteins"/>
    <property type="match status" value="3"/>
</dbReference>
<dbReference type="GO" id="GO:0005576">
    <property type="term" value="C:extracellular region"/>
    <property type="evidence" value="ECO:0007669"/>
    <property type="project" value="UniProtKB-SubCell"/>
</dbReference>